<dbReference type="Proteomes" id="UP001596407">
    <property type="component" value="Unassembled WGS sequence"/>
</dbReference>
<reference evidence="5 6" key="1">
    <citation type="journal article" date="2019" name="Int. J. Syst. Evol. Microbiol.">
        <title>The Global Catalogue of Microorganisms (GCM) 10K type strain sequencing project: providing services to taxonomists for standard genome sequencing and annotation.</title>
        <authorList>
            <consortium name="The Broad Institute Genomics Platform"/>
            <consortium name="The Broad Institute Genome Sequencing Center for Infectious Disease"/>
            <person name="Wu L."/>
            <person name="Ma J."/>
        </authorList>
    </citation>
    <scope>NUCLEOTIDE SEQUENCE [LARGE SCALE GENOMIC DNA]</scope>
    <source>
        <strain evidence="5 6">DT72</strain>
    </source>
</reference>
<dbReference type="Pfam" id="PF15915">
    <property type="entry name" value="BAT"/>
    <property type="match status" value="1"/>
</dbReference>
<comment type="caution">
    <text evidence="5">The sequence shown here is derived from an EMBL/GenBank/DDBJ whole genome shotgun (WGS) entry which is preliminary data.</text>
</comment>
<keyword evidence="6" id="KW-1185">Reference proteome</keyword>
<dbReference type="Pfam" id="PF04967">
    <property type="entry name" value="HTH_10"/>
    <property type="match status" value="1"/>
</dbReference>
<keyword evidence="2" id="KW-0804">Transcription</keyword>
<dbReference type="SUPFAM" id="SSF88659">
    <property type="entry name" value="Sigma3 and sigma4 domains of RNA polymerase sigma factors"/>
    <property type="match status" value="1"/>
</dbReference>
<proteinExistence type="predicted"/>
<feature type="domain" description="HTH bat-type" evidence="3">
    <location>
        <begin position="197"/>
        <end position="249"/>
    </location>
</feature>
<organism evidence="5 6">
    <name type="scientific">Halorussus caseinilyticus</name>
    <dbReference type="NCBI Taxonomy" id="3034025"/>
    <lineage>
        <taxon>Archaea</taxon>
        <taxon>Methanobacteriati</taxon>
        <taxon>Methanobacteriota</taxon>
        <taxon>Stenosarchaea group</taxon>
        <taxon>Halobacteria</taxon>
        <taxon>Halobacteriales</taxon>
        <taxon>Haladaptataceae</taxon>
        <taxon>Halorussus</taxon>
    </lineage>
</organism>
<evidence type="ECO:0000259" key="3">
    <source>
        <dbReference type="Pfam" id="PF04967"/>
    </source>
</evidence>
<evidence type="ECO:0000313" key="6">
    <source>
        <dbReference type="Proteomes" id="UP001596407"/>
    </source>
</evidence>
<dbReference type="InterPro" id="IPR031803">
    <property type="entry name" value="BAT_GAF/HTH-assoc"/>
</dbReference>
<dbReference type="InterPro" id="IPR007050">
    <property type="entry name" value="HTH_bacterioopsin"/>
</dbReference>
<feature type="domain" description="Bacterioopsin transcriptional activator GAF and HTH associated" evidence="4">
    <location>
        <begin position="58"/>
        <end position="183"/>
    </location>
</feature>
<sequence>MAFEQLRTGRQRRGEIEYVVVGFEDATPLKEREDKLTSEKTRLLELYSERLFDPFLDAADGEVRIDVDEIVTLPDGTTLQYVTTTGISAKAVGEAFERQHSVRDVRLLRSTEGQNRLEVHVETPTVPLVFDELGGQVLSLLRVRSDDTPVLTGELPGDVDPRTAVQAARRVHPDIELVSQELRYSPHLLYDIVADVLTDKQFAALQIAYYGGYFDTPRTSDGDELAARLGITRQTFNQHLRKAERTVFEQLFEASGKAAR</sequence>
<protein>
    <submittedName>
        <fullName evidence="5">Bacterio-opsin activator domain-containing protein</fullName>
    </submittedName>
</protein>
<evidence type="ECO:0000256" key="1">
    <source>
        <dbReference type="ARBA" id="ARBA00023015"/>
    </source>
</evidence>
<dbReference type="RefSeq" id="WP_382210218.1">
    <property type="nucleotide sequence ID" value="NZ_JBHSZH010000005.1"/>
</dbReference>
<dbReference type="AlphaFoldDB" id="A0ABD5WRL2"/>
<name>A0ABD5WRL2_9EURY</name>
<evidence type="ECO:0000259" key="4">
    <source>
        <dbReference type="Pfam" id="PF15915"/>
    </source>
</evidence>
<accession>A0ABD5WRL2</accession>
<dbReference type="PANTHER" id="PTHR34236">
    <property type="entry name" value="DIMETHYL SULFOXIDE REDUCTASE TRANSCRIPTIONAL ACTIVATOR"/>
    <property type="match status" value="1"/>
</dbReference>
<keyword evidence="1" id="KW-0805">Transcription regulation</keyword>
<evidence type="ECO:0000256" key="2">
    <source>
        <dbReference type="ARBA" id="ARBA00023163"/>
    </source>
</evidence>
<dbReference type="EMBL" id="JBHSZH010000005">
    <property type="protein sequence ID" value="MFC7082000.1"/>
    <property type="molecule type" value="Genomic_DNA"/>
</dbReference>
<dbReference type="InterPro" id="IPR013324">
    <property type="entry name" value="RNA_pol_sigma_r3/r4-like"/>
</dbReference>
<evidence type="ECO:0000313" key="5">
    <source>
        <dbReference type="EMBL" id="MFC7082000.1"/>
    </source>
</evidence>
<gene>
    <name evidence="5" type="ORF">ACFQJ6_19805</name>
</gene>
<dbReference type="PANTHER" id="PTHR34236:SF1">
    <property type="entry name" value="DIMETHYL SULFOXIDE REDUCTASE TRANSCRIPTIONAL ACTIVATOR"/>
    <property type="match status" value="1"/>
</dbReference>